<evidence type="ECO:0008006" key="3">
    <source>
        <dbReference type="Google" id="ProtNLM"/>
    </source>
</evidence>
<reference evidence="1 2" key="1">
    <citation type="submission" date="2020-07" db="EMBL/GenBank/DDBJ databases">
        <title>Sequencing the genomes of 1000 actinobacteria strains.</title>
        <authorList>
            <person name="Klenk H.-P."/>
        </authorList>
    </citation>
    <scope>NUCLEOTIDE SEQUENCE [LARGE SCALE GENOMIC DNA]</scope>
    <source>
        <strain evidence="1 2">DSM 26154</strain>
    </source>
</reference>
<dbReference type="Proteomes" id="UP000554054">
    <property type="component" value="Unassembled WGS sequence"/>
</dbReference>
<name>A0A852VW07_9MICO</name>
<evidence type="ECO:0000313" key="1">
    <source>
        <dbReference type="EMBL" id="NYF98823.1"/>
    </source>
</evidence>
<dbReference type="EMBL" id="JACCAE010000001">
    <property type="protein sequence ID" value="NYF98823.1"/>
    <property type="molecule type" value="Genomic_DNA"/>
</dbReference>
<evidence type="ECO:0000313" key="2">
    <source>
        <dbReference type="Proteomes" id="UP000554054"/>
    </source>
</evidence>
<protein>
    <recommendedName>
        <fullName evidence="3">Toxin</fullName>
    </recommendedName>
</protein>
<keyword evidence="2" id="KW-1185">Reference proteome</keyword>
<proteinExistence type="predicted"/>
<organism evidence="1 2">
    <name type="scientific">Janibacter cremeus</name>
    <dbReference type="NCBI Taxonomy" id="1285192"/>
    <lineage>
        <taxon>Bacteria</taxon>
        <taxon>Bacillati</taxon>
        <taxon>Actinomycetota</taxon>
        <taxon>Actinomycetes</taxon>
        <taxon>Micrococcales</taxon>
        <taxon>Intrasporangiaceae</taxon>
        <taxon>Janibacter</taxon>
    </lineage>
</organism>
<comment type="caution">
    <text evidence="1">The sequence shown here is derived from an EMBL/GenBank/DDBJ whole genome shotgun (WGS) entry which is preliminary data.</text>
</comment>
<sequence>MKVHHSALKHGVSSEDAVQAADWSQWIEPLQGDDWPHRELRLGFDTQARFLETVVLIFEGGEELVIHAMPARKQYWQLLP</sequence>
<dbReference type="AlphaFoldDB" id="A0A852VW07"/>
<accession>A0A852VW07</accession>
<gene>
    <name evidence="1" type="ORF">BJY20_002215</name>
</gene>
<dbReference type="RefSeq" id="WP_185991594.1">
    <property type="nucleotide sequence ID" value="NZ_JACCAE010000001.1"/>
</dbReference>